<evidence type="ECO:0000256" key="7">
    <source>
        <dbReference type="ARBA" id="ARBA00023136"/>
    </source>
</evidence>
<organism evidence="10 11">
    <name type="scientific">Plakobranchus ocellatus</name>
    <dbReference type="NCBI Taxonomy" id="259542"/>
    <lineage>
        <taxon>Eukaryota</taxon>
        <taxon>Metazoa</taxon>
        <taxon>Spiralia</taxon>
        <taxon>Lophotrochozoa</taxon>
        <taxon>Mollusca</taxon>
        <taxon>Gastropoda</taxon>
        <taxon>Heterobranchia</taxon>
        <taxon>Euthyneura</taxon>
        <taxon>Panpulmonata</taxon>
        <taxon>Sacoglossa</taxon>
        <taxon>Placobranchoidea</taxon>
        <taxon>Plakobranchidae</taxon>
        <taxon>Plakobranchus</taxon>
    </lineage>
</organism>
<protein>
    <submittedName>
        <fullName evidence="10">ATP-binding cassette, sub-family b (Mdr/tap), member 8</fullName>
    </submittedName>
</protein>
<keyword evidence="4 8" id="KW-0812">Transmembrane</keyword>
<dbReference type="GO" id="GO:0090374">
    <property type="term" value="P:oligopeptide export from mitochondrion"/>
    <property type="evidence" value="ECO:0007669"/>
    <property type="project" value="TreeGrafter"/>
</dbReference>
<evidence type="ECO:0000313" key="10">
    <source>
        <dbReference type="EMBL" id="GFO41727.1"/>
    </source>
</evidence>
<proteinExistence type="inferred from homology"/>
<dbReference type="GO" id="GO:0015421">
    <property type="term" value="F:ABC-type oligopeptide transporter activity"/>
    <property type="evidence" value="ECO:0007669"/>
    <property type="project" value="TreeGrafter"/>
</dbReference>
<keyword evidence="10" id="KW-0067">ATP-binding</keyword>
<evidence type="ECO:0000256" key="2">
    <source>
        <dbReference type="ARBA" id="ARBA00007577"/>
    </source>
</evidence>
<keyword evidence="7 8" id="KW-0472">Membrane</keyword>
<dbReference type="PANTHER" id="PTHR43394:SF17">
    <property type="entry name" value="MITOCHONDRIAL POTASSIUM CHANNEL ATP-BINDING SUBUNIT"/>
    <property type="match status" value="1"/>
</dbReference>
<accession>A0AAV4DBY1</accession>
<keyword evidence="10" id="KW-0547">Nucleotide-binding</keyword>
<evidence type="ECO:0000256" key="4">
    <source>
        <dbReference type="ARBA" id="ARBA00022692"/>
    </source>
</evidence>
<name>A0AAV4DBY1_9GAST</name>
<keyword evidence="3" id="KW-0813">Transport</keyword>
<dbReference type="GO" id="GO:0006811">
    <property type="term" value="P:monoatomic ion transport"/>
    <property type="evidence" value="ECO:0007669"/>
    <property type="project" value="UniProtKB-KW"/>
</dbReference>
<feature type="transmembrane region" description="Helical" evidence="8">
    <location>
        <begin position="291"/>
        <end position="309"/>
    </location>
</feature>
<dbReference type="GO" id="GO:0005743">
    <property type="term" value="C:mitochondrial inner membrane"/>
    <property type="evidence" value="ECO:0007669"/>
    <property type="project" value="TreeGrafter"/>
</dbReference>
<feature type="transmembrane region" description="Helical" evidence="8">
    <location>
        <begin position="146"/>
        <end position="167"/>
    </location>
</feature>
<dbReference type="PANTHER" id="PTHR43394">
    <property type="entry name" value="ATP-DEPENDENT PERMEASE MDL1, MITOCHONDRIAL"/>
    <property type="match status" value="1"/>
</dbReference>
<evidence type="ECO:0000256" key="3">
    <source>
        <dbReference type="ARBA" id="ARBA00022448"/>
    </source>
</evidence>
<dbReference type="InterPro" id="IPR036640">
    <property type="entry name" value="ABC1_TM_sf"/>
</dbReference>
<feature type="domain" description="ABC transmembrane type-1" evidence="9">
    <location>
        <begin position="155"/>
        <end position="264"/>
    </location>
</feature>
<keyword evidence="11" id="KW-1185">Reference proteome</keyword>
<evidence type="ECO:0000256" key="6">
    <source>
        <dbReference type="ARBA" id="ARBA00023065"/>
    </source>
</evidence>
<dbReference type="EMBL" id="BLXT01007705">
    <property type="protein sequence ID" value="GFO41727.1"/>
    <property type="molecule type" value="Genomic_DNA"/>
</dbReference>
<dbReference type="PROSITE" id="PS50929">
    <property type="entry name" value="ABC_TM1F"/>
    <property type="match status" value="1"/>
</dbReference>
<gene>
    <name evidence="10" type="ORF">PoB_006823200</name>
</gene>
<comment type="subcellular location">
    <subcellularLocation>
        <location evidence="1">Membrane</location>
        <topology evidence="1">Multi-pass membrane protein</topology>
    </subcellularLocation>
</comment>
<feature type="transmembrane region" description="Helical" evidence="8">
    <location>
        <begin position="87"/>
        <end position="106"/>
    </location>
</feature>
<evidence type="ECO:0000259" key="9">
    <source>
        <dbReference type="PROSITE" id="PS50929"/>
    </source>
</evidence>
<dbReference type="Pfam" id="PF00664">
    <property type="entry name" value="ABC_membrane"/>
    <property type="match status" value="1"/>
</dbReference>
<dbReference type="InterPro" id="IPR039421">
    <property type="entry name" value="Type_1_exporter"/>
</dbReference>
<comment type="caution">
    <text evidence="10">The sequence shown here is derived from an EMBL/GenBank/DDBJ whole genome shotgun (WGS) entry which is preliminary data.</text>
</comment>
<keyword evidence="6" id="KW-0406">Ion transport</keyword>
<reference evidence="10 11" key="1">
    <citation type="journal article" date="2021" name="Elife">
        <title>Chloroplast acquisition without the gene transfer in kleptoplastic sea slugs, Plakobranchus ocellatus.</title>
        <authorList>
            <person name="Maeda T."/>
            <person name="Takahashi S."/>
            <person name="Yoshida T."/>
            <person name="Shimamura S."/>
            <person name="Takaki Y."/>
            <person name="Nagai Y."/>
            <person name="Toyoda A."/>
            <person name="Suzuki Y."/>
            <person name="Arimoto A."/>
            <person name="Ishii H."/>
            <person name="Satoh N."/>
            <person name="Nishiyama T."/>
            <person name="Hasebe M."/>
            <person name="Maruyama T."/>
            <person name="Minagawa J."/>
            <person name="Obokata J."/>
            <person name="Shigenobu S."/>
        </authorList>
    </citation>
    <scope>NUCLEOTIDE SEQUENCE [LARGE SCALE GENOMIC DNA]</scope>
</reference>
<keyword evidence="5 8" id="KW-1133">Transmembrane helix</keyword>
<evidence type="ECO:0000313" key="11">
    <source>
        <dbReference type="Proteomes" id="UP000735302"/>
    </source>
</evidence>
<dbReference type="Proteomes" id="UP000735302">
    <property type="component" value="Unassembled WGS sequence"/>
</dbReference>
<dbReference type="Gene3D" id="1.20.1560.10">
    <property type="entry name" value="ABC transporter type 1, transmembrane domain"/>
    <property type="match status" value="1"/>
</dbReference>
<evidence type="ECO:0000256" key="1">
    <source>
        <dbReference type="ARBA" id="ARBA00004141"/>
    </source>
</evidence>
<evidence type="ECO:0000256" key="5">
    <source>
        <dbReference type="ARBA" id="ARBA00022989"/>
    </source>
</evidence>
<sequence>MDSKEYFNEQEEETTLLFLLLSRSSQSRRLCFSSLHYTSQRISTRAFTPLKARHSLQQSICWFKEAFQAQLVRHKQKLLQFNLHRTTAFLSIGASGLVVGSGLSLLEFKELFPIAHCASSKPNRISHNDDNHQTDPDFQWRLLLELLWHDIFFLIGAIVAAIGAALVNIQIPLMLGKLTDIVNMFNSEVVDRQSMVADFLSEIKRPALKLLGLYGLQSFLTFSYISFLAEVGENLAERLRKRLFKALLEQDIEFFDQHKTGILVDRYSEHYVQFWLDRFHKLRLLNMDFKMFLLLKYLSNCITCGMFVLL</sequence>
<dbReference type="GO" id="GO:0005524">
    <property type="term" value="F:ATP binding"/>
    <property type="evidence" value="ECO:0007669"/>
    <property type="project" value="UniProtKB-KW"/>
</dbReference>
<dbReference type="InterPro" id="IPR011527">
    <property type="entry name" value="ABC1_TM_dom"/>
</dbReference>
<dbReference type="SUPFAM" id="SSF90123">
    <property type="entry name" value="ABC transporter transmembrane region"/>
    <property type="match status" value="1"/>
</dbReference>
<evidence type="ECO:0000256" key="8">
    <source>
        <dbReference type="SAM" id="Phobius"/>
    </source>
</evidence>
<comment type="similarity">
    <text evidence="2">Belongs to the ABC transporter superfamily. ABCB family. Multidrug resistance exporter (TC 3.A.1.201) subfamily.</text>
</comment>
<dbReference type="AlphaFoldDB" id="A0AAV4DBY1"/>